<dbReference type="InterPro" id="IPR020901">
    <property type="entry name" value="Prtase_inh_Kunz-CS"/>
</dbReference>
<feature type="region of interest" description="Disordered" evidence="1">
    <location>
        <begin position="1"/>
        <end position="72"/>
    </location>
</feature>
<dbReference type="PROSITE" id="PS00280">
    <property type="entry name" value="BPTI_KUNITZ_1"/>
    <property type="match status" value="2"/>
</dbReference>
<dbReference type="InterPro" id="IPR028150">
    <property type="entry name" value="Lustrin_cystein"/>
</dbReference>
<dbReference type="Pfam" id="PF01683">
    <property type="entry name" value="EB"/>
    <property type="match status" value="1"/>
</dbReference>
<dbReference type="InterPro" id="IPR002223">
    <property type="entry name" value="Kunitz_BPTI"/>
</dbReference>
<dbReference type="EMBL" id="CAJGYM010000043">
    <property type="protein sequence ID" value="CAD6194296.1"/>
    <property type="molecule type" value="Genomic_DNA"/>
</dbReference>
<dbReference type="PANTHER" id="PTHR46339">
    <property type="entry name" value="PROTEIN CBG15282-RELATED"/>
    <property type="match status" value="1"/>
</dbReference>
<keyword evidence="4" id="KW-1185">Reference proteome</keyword>
<dbReference type="PANTHER" id="PTHR46339:SF6">
    <property type="entry name" value="BPTI_KUNITZ INHIBITOR DOMAIN-CONTAINING PROTEIN"/>
    <property type="match status" value="1"/>
</dbReference>
<dbReference type="SUPFAM" id="SSF57362">
    <property type="entry name" value="BPTI-like"/>
    <property type="match status" value="3"/>
</dbReference>
<dbReference type="InterPro" id="IPR036508">
    <property type="entry name" value="Chitin-bd_dom_sf"/>
</dbReference>
<dbReference type="Proteomes" id="UP000835052">
    <property type="component" value="Unassembled WGS sequence"/>
</dbReference>
<dbReference type="InterPro" id="IPR006149">
    <property type="entry name" value="EB_dom"/>
</dbReference>
<evidence type="ECO:0000259" key="2">
    <source>
        <dbReference type="PROSITE" id="PS50279"/>
    </source>
</evidence>
<gene>
    <name evidence="3" type="ORF">CAUJ_LOCUS10215</name>
</gene>
<feature type="domain" description="BPTI/Kunitz inhibitor" evidence="2">
    <location>
        <begin position="739"/>
        <end position="793"/>
    </location>
</feature>
<feature type="compositionally biased region" description="Polar residues" evidence="1">
    <location>
        <begin position="1"/>
        <end position="10"/>
    </location>
</feature>
<evidence type="ECO:0000256" key="1">
    <source>
        <dbReference type="SAM" id="MobiDB-lite"/>
    </source>
</evidence>
<evidence type="ECO:0000313" key="3">
    <source>
        <dbReference type="EMBL" id="CAD6194296.1"/>
    </source>
</evidence>
<dbReference type="Pfam" id="PF14625">
    <property type="entry name" value="Lustrin_cystein"/>
    <property type="match status" value="12"/>
</dbReference>
<sequence length="1757" mass="189163">MAGYQQQPISGFTGHIPGAKWQVGSRPPQPSPSQQPRDDVPNNPRTSRPKENPTTEAQDDEGPQDFSEMTNEELRESLQQMQLGMQKLRRALSGNLHGEIEKDPFEGIEAGWWSKGEVQRNKERREIANRGRAVAGGDWQQLPPSPVSNRRRYQAQREMDEDDIPTAGYSGHIQGMRQLGIGKPFNVAAKQAKQEYIERRKAYNRSHGCRLSGNGRKCVINGGFRPGVMPDGGDPRSEIGVAGPISLTVVCRGRRLMHALRPLVFLLEGRLFEFVYPTHRFGKRRLLRSKQSAQTMRLFIPRWSILLPAVFLTVKASLECDPTSNVKKIDPSNPESYLYCNLEGSFSKRKCLGGKVFNAETSECELLRQSDSPVDNFDDIFSQPFYQAPDDLCGSGIPLTILSAPVVCNPSISSCPDGYVCRLYERTGTSYCCQNPSPTSGSTSRSNDRITCGEGRTTFIELSSGKPRSCVLSNAASCPTGFACTLVSGSTTRCCAKDLGCPANSAPQLRPNTASHVECSSQMQCQQGFSCLKSTYLNKNICCSENDGESNGTCPNGEEALGGTTCSASKSCPTGFVCNNEKCCPSTGSCPVGSPLGGGPMTCSEKSPCSEGYTCITTNGAQFCCPSKEKVCIQSKNAGVSCASNRPSVTRYHFDRATGTCRSFKYSQCGGNANNFHSLEECEGFCVDTQCPNGQAFRVGAVNAACALSSLDTCPKQHFCQQPLFGPSPICCPTPEQTCNEMVSAGTPCFGRSLTFQRFYFNPSTQKCQPFQYYGCNGNGNNFESAEQCKSFCLHAVDSVCGGQAPLMNPNQELQKCSTNIPCPNGYECNDASFCCPTSATACSAVLSKGNSCKGSTQRSMWYYDKSTQKCSQFVYNGCGGTPNRFYSKGACTDACVQANLLGSCPRGMSPFIDNGETTPKACTLNVRGTCPNQASCVRSTTNQPICCQTVTACPQNRTPYLIPGSNSVVSCNSEGNDCPDNYSCLESSTAPGFHMCCSSISSQRPTRPRNSNIRKPYEPDTLAELIENVSPCPPHLVSNGQTCTVNAPGDCPSSHVCFRDVGYEYGSCCRTTPPKCALKGYVPVFIEKTQVQICQVDIGGCPKDSRCMTSNVAKLSICCKVYTPPQPAINRPNKAGAVSNRQAICANGERAFTTPDNKLQECNFVHNTCPTGYQCEFSSTGQAVCCMNANSIRCPAGSSVFEFGGRPLACPPGSNKCPAGYACLPSQNPQHHLCCSTGIAVTSQPQCARGVAFVNPATNQRQFCNPHASDCPAGYHCFESDSPTQFICCTHGDLNDRFRGYCPPRQVPYVSRDGFPPTCHMQLNPCPTTAPYICIYSPEKQDSYCCAPIDTAVRSYIPDRASASPMKKIGTGADYGEHLGLPEAPISNVPGMTQTFPGGPAAPGMGPVAIPDPIPGVDSKLILPPGLANSQLNNQPTIENKNQPSGNLFENNGNSGPKLSGLPVGVVTQVGGFTGFGEQSGGSGGCPLGSRPLMGMDRQVAECSQQPCPEGFSCVFAEKENRFQCCSSSSIMLAMGRPTGEATPTPTLANNLECPPGFFMIDGKCLKVLFAGQKGCVSDDQCSNREPNATCDSGYCICPTGKPLVHGGRCVATCPEGFANIAGRCYDPTTVIFMDSVDERSNGTIGGYCLDTLIEEKRCNVEHSYCSEKTITCQCMPGFDLDMDFDNKNDKGNCKKNSNSKFLNSELGTPPPADDELYFIDISSMGTDSTGNETEKANEDLTRYLFQADEMVPVFA</sequence>
<dbReference type="PROSITE" id="PS50279">
    <property type="entry name" value="BPTI_KUNITZ_2"/>
    <property type="match status" value="3"/>
</dbReference>
<dbReference type="InterPro" id="IPR006150">
    <property type="entry name" value="Cys_repeat_1"/>
</dbReference>
<feature type="domain" description="BPTI/Kunitz inhibitor" evidence="2">
    <location>
        <begin position="632"/>
        <end position="686"/>
    </location>
</feature>
<comment type="caution">
    <text evidence="3">The sequence shown here is derived from an EMBL/GenBank/DDBJ whole genome shotgun (WGS) entry which is preliminary data.</text>
</comment>
<dbReference type="Pfam" id="PF00014">
    <property type="entry name" value="Kunitz_BPTI"/>
    <property type="match status" value="3"/>
</dbReference>
<reference evidence="3" key="1">
    <citation type="submission" date="2020-10" db="EMBL/GenBank/DDBJ databases">
        <authorList>
            <person name="Kikuchi T."/>
        </authorList>
    </citation>
    <scope>NUCLEOTIDE SEQUENCE</scope>
    <source>
        <strain evidence="3">NKZ352</strain>
    </source>
</reference>
<accession>A0A8S1HC69</accession>
<dbReference type="SMART" id="SM00289">
    <property type="entry name" value="WR1"/>
    <property type="match status" value="17"/>
</dbReference>
<dbReference type="GO" id="GO:0008061">
    <property type="term" value="F:chitin binding"/>
    <property type="evidence" value="ECO:0007669"/>
    <property type="project" value="InterPro"/>
</dbReference>
<protein>
    <recommendedName>
        <fullName evidence="2">BPTI/Kunitz inhibitor domain-containing protein</fullName>
    </recommendedName>
</protein>
<name>A0A8S1HC69_9PELO</name>
<organism evidence="3 4">
    <name type="scientific">Caenorhabditis auriculariae</name>
    <dbReference type="NCBI Taxonomy" id="2777116"/>
    <lineage>
        <taxon>Eukaryota</taxon>
        <taxon>Metazoa</taxon>
        <taxon>Ecdysozoa</taxon>
        <taxon>Nematoda</taxon>
        <taxon>Chromadorea</taxon>
        <taxon>Rhabditida</taxon>
        <taxon>Rhabditina</taxon>
        <taxon>Rhabditomorpha</taxon>
        <taxon>Rhabditoidea</taxon>
        <taxon>Rhabditidae</taxon>
        <taxon>Peloderinae</taxon>
        <taxon>Caenorhabditis</taxon>
    </lineage>
</organism>
<dbReference type="OrthoDB" id="5950222at2759"/>
<dbReference type="CDD" id="cd00109">
    <property type="entry name" value="Kunitz-type"/>
    <property type="match status" value="3"/>
</dbReference>
<dbReference type="SUPFAM" id="SSF57625">
    <property type="entry name" value="Invertebrate chitin-binding proteins"/>
    <property type="match status" value="1"/>
</dbReference>
<feature type="domain" description="BPTI/Kunitz inhibitor" evidence="2">
    <location>
        <begin position="843"/>
        <end position="896"/>
    </location>
</feature>
<dbReference type="InterPro" id="IPR036880">
    <property type="entry name" value="Kunitz_BPTI_sf"/>
</dbReference>
<dbReference type="Gene3D" id="4.10.410.10">
    <property type="entry name" value="Pancreatic trypsin inhibitor Kunitz domain"/>
    <property type="match status" value="3"/>
</dbReference>
<proteinExistence type="predicted"/>
<dbReference type="GO" id="GO:0004867">
    <property type="term" value="F:serine-type endopeptidase inhibitor activity"/>
    <property type="evidence" value="ECO:0007669"/>
    <property type="project" value="InterPro"/>
</dbReference>
<evidence type="ECO:0000313" key="4">
    <source>
        <dbReference type="Proteomes" id="UP000835052"/>
    </source>
</evidence>
<dbReference type="InterPro" id="IPR053014">
    <property type="entry name" value="Cuticle_assoc_divergent"/>
</dbReference>
<dbReference type="SMART" id="SM00131">
    <property type="entry name" value="KU"/>
    <property type="match status" value="3"/>
</dbReference>